<dbReference type="GO" id="GO:0003968">
    <property type="term" value="F:RNA-directed RNA polymerase activity"/>
    <property type="evidence" value="ECO:0007669"/>
    <property type="project" value="UniProtKB-KW"/>
</dbReference>
<dbReference type="GO" id="GO:0003723">
    <property type="term" value="F:RNA binding"/>
    <property type="evidence" value="ECO:0007669"/>
    <property type="project" value="InterPro"/>
</dbReference>
<evidence type="ECO:0000256" key="6">
    <source>
        <dbReference type="SAM" id="Phobius"/>
    </source>
</evidence>
<sequence>MKNITDLPFPSKGVPQFRDALPIHGRDPEVPNPVTDASNRIIDFALRKHLTSDEFDQVVNGYRRSPWNEDALNKDIEKLDSDEHTVIKDQHYENAIQHVQKLLTPEKPLQPVHFADLRRYKWRLSTNIGAPFASSKHWQDYVKAKFNHFRDGTPFENIAHRDLFVEAHKDSQPLEITDARMTKHNLYTEAFYVSRETIHRIKDGETTDRYGNDARYWNTAFARQHLVKADEDDKVRLVFGAPFSLLCAELMFIWPLFIFLLSLKGSTAFMLWTFETIIGGWYRLVNFFTTYALRHSTVVTVDWSGFDRYARHTVIKDIHHRIIRPMFDFSHGYHPTRDYPDTSKTKDGQSNEWRITNLWNWMTDAILSTPLLLPNGRFIRFNHSGIYSGYFQTQILDSIYNLVMIFTILSRMGFDLDKCVIKVQGDDSIFMLLCCFIMISTSFFTLFKYYAEYYFGAKLNEKKSEIRPSLQDAEVLKYRNRNGIPYRDRISLLAQLRHPERRTDVDSVAARCIGIAYAACGQDATVYLICEDIYNYLVKKYDAHARQGELDFMFRHLELHDTVPSAATFPSWFDTMAHLTDGPRDPVPSHWPTDYFIGLPGRL</sequence>
<dbReference type="InterPro" id="IPR043128">
    <property type="entry name" value="Rev_trsase/Diguanyl_cyclase"/>
</dbReference>
<feature type="transmembrane region" description="Helical" evidence="6">
    <location>
        <begin position="387"/>
        <end position="409"/>
    </location>
</feature>
<dbReference type="EMBL" id="AB569997">
    <property type="protein sequence ID" value="BAM78602.1"/>
    <property type="molecule type" value="Genomic_RNA"/>
</dbReference>
<proteinExistence type="predicted"/>
<evidence type="ECO:0000256" key="4">
    <source>
        <dbReference type="ARBA" id="ARBA00022741"/>
    </source>
</evidence>
<dbReference type="Gene3D" id="3.30.70.270">
    <property type="match status" value="1"/>
</dbReference>
<protein>
    <submittedName>
        <fullName evidence="8">RNA-dependent RNA polymerase</fullName>
    </submittedName>
</protein>
<name>L8B8G3_9VIRU</name>
<dbReference type="SUPFAM" id="SSF56672">
    <property type="entry name" value="DNA/RNA polymerases"/>
    <property type="match status" value="1"/>
</dbReference>
<dbReference type="KEGG" id="vg:14543704"/>
<keyword evidence="6" id="KW-1133">Transmembrane helix</keyword>
<dbReference type="GeneID" id="14543704"/>
<dbReference type="OrthoDB" id="5550at10239"/>
<organism evidence="8 9">
    <name type="scientific">Rosellinia necatrix partitivirus 2</name>
    <dbReference type="NCBI Taxonomy" id="859651"/>
    <lineage>
        <taxon>Viruses</taxon>
        <taxon>Riboviria</taxon>
        <taxon>Orthornavirae</taxon>
        <taxon>Pisuviricota</taxon>
        <taxon>Duplopiviricetes</taxon>
        <taxon>Durnavirales</taxon>
        <taxon>Partitiviridae</taxon>
        <taxon>Alphapartitivirus</taxon>
        <taxon>Alphapartitivirus roselliniae</taxon>
    </lineage>
</organism>
<keyword evidence="5" id="KW-0693">Viral RNA replication</keyword>
<keyword evidence="3" id="KW-0548">Nucleotidyltransferase</keyword>
<dbReference type="InterPro" id="IPR001205">
    <property type="entry name" value="RNA-dir_pol_C"/>
</dbReference>
<dbReference type="GO" id="GO:0006351">
    <property type="term" value="P:DNA-templated transcription"/>
    <property type="evidence" value="ECO:0007669"/>
    <property type="project" value="InterPro"/>
</dbReference>
<dbReference type="Pfam" id="PF00680">
    <property type="entry name" value="RdRP_1"/>
    <property type="match status" value="1"/>
</dbReference>
<dbReference type="InterPro" id="IPR043502">
    <property type="entry name" value="DNA/RNA_pol_sf"/>
</dbReference>
<keyword evidence="1 8" id="KW-0696">RNA-directed RNA polymerase</keyword>
<keyword evidence="4" id="KW-0547">Nucleotide-binding</keyword>
<keyword evidence="2" id="KW-0808">Transferase</keyword>
<dbReference type="Proteomes" id="UP000242440">
    <property type="component" value="Genome"/>
</dbReference>
<dbReference type="RefSeq" id="YP_007419077.1">
    <property type="nucleotide sequence ID" value="NC_020234.1"/>
</dbReference>
<feature type="transmembrane region" description="Helical" evidence="6">
    <location>
        <begin position="429"/>
        <end position="451"/>
    </location>
</feature>
<evidence type="ECO:0000256" key="1">
    <source>
        <dbReference type="ARBA" id="ARBA00022484"/>
    </source>
</evidence>
<evidence type="ECO:0000313" key="8">
    <source>
        <dbReference type="EMBL" id="BAM78602.1"/>
    </source>
</evidence>
<keyword evidence="6" id="KW-0472">Membrane</keyword>
<evidence type="ECO:0000313" key="9">
    <source>
        <dbReference type="Proteomes" id="UP000242440"/>
    </source>
</evidence>
<dbReference type="GO" id="GO:0000166">
    <property type="term" value="F:nucleotide binding"/>
    <property type="evidence" value="ECO:0007669"/>
    <property type="project" value="UniProtKB-KW"/>
</dbReference>
<feature type="transmembrane region" description="Helical" evidence="6">
    <location>
        <begin position="237"/>
        <end position="261"/>
    </location>
</feature>
<evidence type="ECO:0000256" key="2">
    <source>
        <dbReference type="ARBA" id="ARBA00022679"/>
    </source>
</evidence>
<evidence type="ECO:0000256" key="5">
    <source>
        <dbReference type="ARBA" id="ARBA00022953"/>
    </source>
</evidence>
<feature type="domain" description="RNA-directed RNA polymerase C-terminal" evidence="7">
    <location>
        <begin position="190"/>
        <end position="519"/>
    </location>
</feature>
<keyword evidence="9" id="KW-1185">Reference proteome</keyword>
<reference evidence="8 9" key="2">
    <citation type="journal article" date="2013" name="J. Virol.">
        <title>Effects of Defective Interfering RNA on Symptom Induction by, and Replication of, a Novel Partitivirus from a Phytopathogenic Fungus, Rosellinia necatrix.</title>
        <authorList>
            <person name="Chiba S."/>
            <person name="Lin Y."/>
            <person name="Kondo H."/>
            <person name="Kanematsu S."/>
            <person name="Suzuki N."/>
        </authorList>
    </citation>
    <scope>NUCLEOTIDE SEQUENCE [LARGE SCALE GENOMIC DNA]</scope>
    <source>
        <strain evidence="8 9">W57</strain>
    </source>
</reference>
<evidence type="ECO:0000259" key="7">
    <source>
        <dbReference type="Pfam" id="PF00680"/>
    </source>
</evidence>
<accession>L8B8G3</accession>
<evidence type="ECO:0000256" key="3">
    <source>
        <dbReference type="ARBA" id="ARBA00022695"/>
    </source>
</evidence>
<feature type="transmembrane region" description="Helical" evidence="6">
    <location>
        <begin position="267"/>
        <end position="285"/>
    </location>
</feature>
<gene>
    <name evidence="8" type="primary">RdRp</name>
</gene>
<reference evidence="9" key="1">
    <citation type="journal article" date="2011" name="PLoS Pathog.">
        <title>Widespread endogenization of genome sequences of non-retroviral RNA viruses into plant genomes.</title>
        <authorList>
            <person name="Chiba S."/>
            <person name="Kondo H."/>
            <person name="Tani A."/>
            <person name="Saisho D."/>
            <person name="Sakamoto W."/>
            <person name="Kanematsu S."/>
            <person name="Suzuki N."/>
        </authorList>
    </citation>
    <scope>NUCLEOTIDE SEQUENCE [LARGE SCALE GENOMIC DNA]</scope>
    <source>
        <strain evidence="9">W57</strain>
    </source>
</reference>
<keyword evidence="6" id="KW-0812">Transmembrane</keyword>